<proteinExistence type="predicted"/>
<dbReference type="OrthoDB" id="292266at2"/>
<dbReference type="SUPFAM" id="SSF63446">
    <property type="entry name" value="Type I dockerin domain"/>
    <property type="match status" value="1"/>
</dbReference>
<reference evidence="1 2" key="1">
    <citation type="submission" date="2019-02" db="EMBL/GenBank/DDBJ databases">
        <title>Deep-cultivation of Planctomycetes and their phenomic and genomic characterization uncovers novel biology.</title>
        <authorList>
            <person name="Wiegand S."/>
            <person name="Jogler M."/>
            <person name="Boedeker C."/>
            <person name="Pinto D."/>
            <person name="Vollmers J."/>
            <person name="Rivas-Marin E."/>
            <person name="Kohn T."/>
            <person name="Peeters S.H."/>
            <person name="Heuer A."/>
            <person name="Rast P."/>
            <person name="Oberbeckmann S."/>
            <person name="Bunk B."/>
            <person name="Jeske O."/>
            <person name="Meyerdierks A."/>
            <person name="Storesund J.E."/>
            <person name="Kallscheuer N."/>
            <person name="Luecker S."/>
            <person name="Lage O.M."/>
            <person name="Pohl T."/>
            <person name="Merkel B.J."/>
            <person name="Hornburger P."/>
            <person name="Mueller R.-W."/>
            <person name="Bruemmer F."/>
            <person name="Labrenz M."/>
            <person name="Spormann A.M."/>
            <person name="Op den Camp H."/>
            <person name="Overmann J."/>
            <person name="Amann R."/>
            <person name="Jetten M.S.M."/>
            <person name="Mascher T."/>
            <person name="Medema M.H."/>
            <person name="Devos D.P."/>
            <person name="Kaster A.-K."/>
            <person name="Ovreas L."/>
            <person name="Rohde M."/>
            <person name="Galperin M.Y."/>
            <person name="Jogler C."/>
        </authorList>
    </citation>
    <scope>NUCLEOTIDE SEQUENCE [LARGE SCALE GENOMIC DNA]</scope>
    <source>
        <strain evidence="1 2">Pla175</strain>
    </source>
</reference>
<dbReference type="Gene3D" id="2.60.120.200">
    <property type="match status" value="1"/>
</dbReference>
<dbReference type="Gene3D" id="1.10.1330.10">
    <property type="entry name" value="Dockerin domain"/>
    <property type="match status" value="1"/>
</dbReference>
<dbReference type="GO" id="GO:0000272">
    <property type="term" value="P:polysaccharide catabolic process"/>
    <property type="evidence" value="ECO:0007669"/>
    <property type="project" value="InterPro"/>
</dbReference>
<sequence length="340" mass="36434">MMRNSNHLWCRTLPIALLAFIPVAKADLVHYWSFDEGSGTTTADSIGTATGVIDGATWATGTGNRATFLSFDGNNDRVDPSLSFPTITTEDSSSWTFWVNLAPGTAATSNEIIIGNRKDGNNVDIGPGTRNFLKITPRGRFNFHQGGGHDVDFAPFPTDTWTHFAFSREGDQLTWYIDGVAANGGVPSTIPGLATSATGAILPFYMGGEPALAGAEHFAGGLDDVRIYNHALTAQEVLQSMLPFGLPIPGDANDDGVVNEADLTIVRNNYFNNVTGTPVERFLAGDMNLDSIVDFRDYRIWKDNYVPSALGLASDAVPEPTALGLALFAGVTLSALRRRA</sequence>
<dbReference type="KEGG" id="pnd:Pla175_23130"/>
<dbReference type="EMBL" id="CP036291">
    <property type="protein sequence ID" value="QDU88929.1"/>
    <property type="molecule type" value="Genomic_DNA"/>
</dbReference>
<keyword evidence="2" id="KW-1185">Reference proteome</keyword>
<dbReference type="Pfam" id="PF13385">
    <property type="entry name" value="Laminin_G_3"/>
    <property type="match status" value="1"/>
</dbReference>
<evidence type="ECO:0000313" key="2">
    <source>
        <dbReference type="Proteomes" id="UP000317429"/>
    </source>
</evidence>
<evidence type="ECO:0008006" key="3">
    <source>
        <dbReference type="Google" id="ProtNLM"/>
    </source>
</evidence>
<gene>
    <name evidence="1" type="ORF">Pla175_23130</name>
</gene>
<evidence type="ECO:0000313" key="1">
    <source>
        <dbReference type="EMBL" id="QDU88929.1"/>
    </source>
</evidence>
<protein>
    <recommendedName>
        <fullName evidence="3">LamG-like jellyroll fold domain-containing protein</fullName>
    </recommendedName>
</protein>
<dbReference type="InterPro" id="IPR013320">
    <property type="entry name" value="ConA-like_dom_sf"/>
</dbReference>
<accession>A0A518DBT8</accession>
<dbReference type="SUPFAM" id="SSF49899">
    <property type="entry name" value="Concanavalin A-like lectins/glucanases"/>
    <property type="match status" value="1"/>
</dbReference>
<dbReference type="InterPro" id="IPR002105">
    <property type="entry name" value="Dockerin_1_rpt"/>
</dbReference>
<dbReference type="Proteomes" id="UP000317429">
    <property type="component" value="Chromosome"/>
</dbReference>
<dbReference type="Pfam" id="PF00404">
    <property type="entry name" value="Dockerin_1"/>
    <property type="match status" value="1"/>
</dbReference>
<dbReference type="AlphaFoldDB" id="A0A518DBT8"/>
<dbReference type="GO" id="GO:0004553">
    <property type="term" value="F:hydrolase activity, hydrolyzing O-glycosyl compounds"/>
    <property type="evidence" value="ECO:0007669"/>
    <property type="project" value="InterPro"/>
</dbReference>
<name>A0A518DBT8_9BACT</name>
<dbReference type="InterPro" id="IPR036439">
    <property type="entry name" value="Dockerin_dom_sf"/>
</dbReference>
<organism evidence="1 2">
    <name type="scientific">Pirellulimonas nuda</name>
    <dbReference type="NCBI Taxonomy" id="2528009"/>
    <lineage>
        <taxon>Bacteria</taxon>
        <taxon>Pseudomonadati</taxon>
        <taxon>Planctomycetota</taxon>
        <taxon>Planctomycetia</taxon>
        <taxon>Pirellulales</taxon>
        <taxon>Lacipirellulaceae</taxon>
        <taxon>Pirellulimonas</taxon>
    </lineage>
</organism>
<dbReference type="RefSeq" id="WP_145284484.1">
    <property type="nucleotide sequence ID" value="NZ_CP036291.1"/>
</dbReference>